<dbReference type="SUPFAM" id="SSF53633">
    <property type="entry name" value="Carbamate kinase-like"/>
    <property type="match status" value="1"/>
</dbReference>
<dbReference type="Proteomes" id="UP000192674">
    <property type="component" value="Unassembled WGS sequence"/>
</dbReference>
<gene>
    <name evidence="4" type="ORF">SAMN05661093_11133</name>
</gene>
<dbReference type="EMBL" id="FWXV01000027">
    <property type="protein sequence ID" value="SMD27525.1"/>
    <property type="molecule type" value="Genomic_DNA"/>
</dbReference>
<reference evidence="4 5" key="1">
    <citation type="submission" date="2017-04" db="EMBL/GenBank/DDBJ databases">
        <authorList>
            <person name="Afonso C.L."/>
            <person name="Miller P.J."/>
            <person name="Scott M.A."/>
            <person name="Spackman E."/>
            <person name="Goraichik I."/>
            <person name="Dimitrov K.M."/>
            <person name="Suarez D.L."/>
            <person name="Swayne D.E."/>
        </authorList>
    </citation>
    <scope>NUCLEOTIDE SEQUENCE [LARGE SCALE GENOMIC DNA]</scope>
    <source>
        <strain evidence="4 5">DSM 43828</strain>
    </source>
</reference>
<evidence type="ECO:0000256" key="1">
    <source>
        <dbReference type="ARBA" id="ARBA00022605"/>
    </source>
</evidence>
<evidence type="ECO:0000259" key="3">
    <source>
        <dbReference type="Pfam" id="PF00696"/>
    </source>
</evidence>
<dbReference type="Pfam" id="PF00696">
    <property type="entry name" value="AA_kinase"/>
    <property type="match status" value="1"/>
</dbReference>
<feature type="domain" description="Aspartate/glutamate/uridylate kinase" evidence="3">
    <location>
        <begin position="15"/>
        <end position="254"/>
    </location>
</feature>
<dbReference type="Gene3D" id="3.40.1160.10">
    <property type="entry name" value="Acetylglutamate kinase-like"/>
    <property type="match status" value="1"/>
</dbReference>
<keyword evidence="5" id="KW-1185">Reference proteome</keyword>
<dbReference type="AlphaFoldDB" id="A0A1W2G012"/>
<dbReference type="InterPro" id="IPR036393">
    <property type="entry name" value="AceGlu_kinase-like_sf"/>
</dbReference>
<dbReference type="GO" id="GO:0005737">
    <property type="term" value="C:cytoplasm"/>
    <property type="evidence" value="ECO:0007669"/>
    <property type="project" value="InterPro"/>
</dbReference>
<evidence type="ECO:0000256" key="2">
    <source>
        <dbReference type="ARBA" id="ARBA00029440"/>
    </source>
</evidence>
<dbReference type="RefSeq" id="WP_084435036.1">
    <property type="nucleotide sequence ID" value="NZ_FWXV01000027.1"/>
</dbReference>
<keyword evidence="4" id="KW-0418">Kinase</keyword>
<keyword evidence="1" id="KW-0028">Amino-acid biosynthesis</keyword>
<comment type="pathway">
    <text evidence="2">Amino-acid biosynthesis.</text>
</comment>
<dbReference type="OrthoDB" id="3676577at2"/>
<dbReference type="GO" id="GO:0008652">
    <property type="term" value="P:amino acid biosynthetic process"/>
    <property type="evidence" value="ECO:0007669"/>
    <property type="project" value="UniProtKB-KW"/>
</dbReference>
<sequence>MSAPLPGSDGEPRPLVIKLGGSCVEDLDEPWWDDLAGVIKDRRVVLVHGWSGPLGRFHPRHGKPTAFLRDRYGNRSRWTTPQVIADIQLVCESVRTAITRKLADRGVHVESVLGSDGLLLVGQGERLWWQDGRLVEIENLVGPVRSVDTSRLAVGDHSSPRATLVTPLARDANGRTVNTDADRAAAALAGSLGATTLVLVTDVPNFFVDGEPVGRLTAVRAIHHRDGKTTGGMRKKLRAAVEAIEGGTPKVVLGNGSVTSMLAGESGTLITH</sequence>
<protein>
    <submittedName>
        <fullName evidence="4">Acetylglutamate kinase</fullName>
    </submittedName>
</protein>
<keyword evidence="4" id="KW-0808">Transferase</keyword>
<organism evidence="4 5">
    <name type="scientific">Kibdelosporangium aridum</name>
    <dbReference type="NCBI Taxonomy" id="2030"/>
    <lineage>
        <taxon>Bacteria</taxon>
        <taxon>Bacillati</taxon>
        <taxon>Actinomycetota</taxon>
        <taxon>Actinomycetes</taxon>
        <taxon>Pseudonocardiales</taxon>
        <taxon>Pseudonocardiaceae</taxon>
        <taxon>Kibdelosporangium</taxon>
    </lineage>
</organism>
<dbReference type="PIRSF" id="PIRSF000728">
    <property type="entry name" value="NAGK"/>
    <property type="match status" value="1"/>
</dbReference>
<dbReference type="InterPro" id="IPR001048">
    <property type="entry name" value="Asp/Glu/Uridylate_kinase"/>
</dbReference>
<evidence type="ECO:0000313" key="4">
    <source>
        <dbReference type="EMBL" id="SMD27525.1"/>
    </source>
</evidence>
<name>A0A1W2G012_KIBAR</name>
<proteinExistence type="predicted"/>
<dbReference type="GO" id="GO:0016301">
    <property type="term" value="F:kinase activity"/>
    <property type="evidence" value="ECO:0007669"/>
    <property type="project" value="UniProtKB-KW"/>
</dbReference>
<evidence type="ECO:0000313" key="5">
    <source>
        <dbReference type="Proteomes" id="UP000192674"/>
    </source>
</evidence>
<accession>A0A1W2G012</accession>
<dbReference type="InterPro" id="IPR004662">
    <property type="entry name" value="AcgluKinase_fam"/>
</dbReference>